<evidence type="ECO:0000256" key="1">
    <source>
        <dbReference type="ARBA" id="ARBA00004651"/>
    </source>
</evidence>
<feature type="domain" description="G-protein coupled receptors family 2 profile 2" evidence="14">
    <location>
        <begin position="147"/>
        <end position="411"/>
    </location>
</feature>
<feature type="transmembrane region" description="Helical" evidence="11">
    <location>
        <begin position="184"/>
        <end position="203"/>
    </location>
</feature>
<dbReference type="InterPro" id="IPR017981">
    <property type="entry name" value="GPCR_2-like_7TM"/>
</dbReference>
<dbReference type="InterPro" id="IPR017983">
    <property type="entry name" value="GPCR_2_secretin-like_CS"/>
</dbReference>
<evidence type="ECO:0000259" key="13">
    <source>
        <dbReference type="PROSITE" id="PS50227"/>
    </source>
</evidence>
<feature type="transmembrane region" description="Helical" evidence="11">
    <location>
        <begin position="355"/>
        <end position="375"/>
    </location>
</feature>
<keyword evidence="15" id="KW-1185">Reference proteome</keyword>
<dbReference type="InterPro" id="IPR000832">
    <property type="entry name" value="GPCR_2_secretin-like"/>
</dbReference>
<evidence type="ECO:0000256" key="11">
    <source>
        <dbReference type="SAM" id="Phobius"/>
    </source>
</evidence>
<reference evidence="16" key="1">
    <citation type="submission" date="2025-08" db="UniProtKB">
        <authorList>
            <consortium name="RefSeq"/>
        </authorList>
    </citation>
    <scope>IDENTIFICATION</scope>
    <source>
        <tissue evidence="16">Whole sample</tissue>
    </source>
</reference>
<keyword evidence="12" id="KW-0732">Signal</keyword>
<evidence type="ECO:0000256" key="3">
    <source>
        <dbReference type="ARBA" id="ARBA00022475"/>
    </source>
</evidence>
<keyword evidence="9" id="KW-0325">Glycoprotein</keyword>
<dbReference type="Pfam" id="PF00002">
    <property type="entry name" value="7tm_2"/>
    <property type="match status" value="1"/>
</dbReference>
<dbReference type="GO" id="GO:0007166">
    <property type="term" value="P:cell surface receptor signaling pathway"/>
    <property type="evidence" value="ECO:0007669"/>
    <property type="project" value="InterPro"/>
</dbReference>
<protein>
    <submittedName>
        <fullName evidence="16">Parathyroid hormone/parathyroid hormone-related peptide receptor-like isoform X2</fullName>
    </submittedName>
</protein>
<feature type="signal peptide" evidence="12">
    <location>
        <begin position="1"/>
        <end position="19"/>
    </location>
</feature>
<dbReference type="RefSeq" id="XP_022287326.1">
    <property type="nucleotide sequence ID" value="XM_022431618.1"/>
</dbReference>
<evidence type="ECO:0000256" key="4">
    <source>
        <dbReference type="ARBA" id="ARBA00022692"/>
    </source>
</evidence>
<keyword evidence="7 11" id="KW-0472">Membrane</keyword>
<evidence type="ECO:0000313" key="16">
    <source>
        <dbReference type="RefSeq" id="XP_022287326.1"/>
    </source>
</evidence>
<feature type="transmembrane region" description="Helical" evidence="11">
    <location>
        <begin position="387"/>
        <end position="410"/>
    </location>
</feature>
<organism evidence="15 16">
    <name type="scientific">Crassostrea virginica</name>
    <name type="common">Eastern oyster</name>
    <dbReference type="NCBI Taxonomy" id="6565"/>
    <lineage>
        <taxon>Eukaryota</taxon>
        <taxon>Metazoa</taxon>
        <taxon>Spiralia</taxon>
        <taxon>Lophotrochozoa</taxon>
        <taxon>Mollusca</taxon>
        <taxon>Bivalvia</taxon>
        <taxon>Autobranchia</taxon>
        <taxon>Pteriomorphia</taxon>
        <taxon>Ostreida</taxon>
        <taxon>Ostreoidea</taxon>
        <taxon>Ostreidae</taxon>
        <taxon>Crassostrea</taxon>
    </lineage>
</organism>
<dbReference type="PRINTS" id="PR00249">
    <property type="entry name" value="GPCRSECRETIN"/>
</dbReference>
<keyword evidence="10" id="KW-0807">Transducer</keyword>
<evidence type="ECO:0000313" key="15">
    <source>
        <dbReference type="Proteomes" id="UP000694844"/>
    </source>
</evidence>
<evidence type="ECO:0000256" key="7">
    <source>
        <dbReference type="ARBA" id="ARBA00023136"/>
    </source>
</evidence>
<dbReference type="GO" id="GO:0017046">
    <property type="term" value="F:peptide hormone binding"/>
    <property type="evidence" value="ECO:0007669"/>
    <property type="project" value="TreeGrafter"/>
</dbReference>
<dbReference type="InterPro" id="IPR036445">
    <property type="entry name" value="GPCR_2_extracell_dom_sf"/>
</dbReference>
<dbReference type="PANTHER" id="PTHR45620:SF1">
    <property type="entry name" value="G-PROTEIN COUPLED RECEPTORS FAMILY 2 PROFILE 2 DOMAIN-CONTAINING PROTEIN"/>
    <property type="match status" value="1"/>
</dbReference>
<dbReference type="InterPro" id="IPR050332">
    <property type="entry name" value="GPCR_2"/>
</dbReference>
<evidence type="ECO:0000256" key="2">
    <source>
        <dbReference type="ARBA" id="ARBA00005314"/>
    </source>
</evidence>
<comment type="subcellular location">
    <subcellularLocation>
        <location evidence="1">Cell membrane</location>
        <topology evidence="1">Multi-pass membrane protein</topology>
    </subcellularLocation>
</comment>
<dbReference type="SUPFAM" id="SSF111418">
    <property type="entry name" value="Hormone receptor domain"/>
    <property type="match status" value="1"/>
</dbReference>
<evidence type="ECO:0000256" key="5">
    <source>
        <dbReference type="ARBA" id="ARBA00022989"/>
    </source>
</evidence>
<dbReference type="PROSITE" id="PS00649">
    <property type="entry name" value="G_PROTEIN_RECEP_F2_1"/>
    <property type="match status" value="1"/>
</dbReference>
<feature type="chain" id="PRO_5034174770" evidence="12">
    <location>
        <begin position="20"/>
        <end position="442"/>
    </location>
</feature>
<keyword evidence="6" id="KW-0297">G-protein coupled receptor</keyword>
<dbReference type="Pfam" id="PF02793">
    <property type="entry name" value="HRM"/>
    <property type="match status" value="1"/>
</dbReference>
<keyword evidence="4 11" id="KW-0812">Transmembrane</keyword>
<dbReference type="Proteomes" id="UP000694844">
    <property type="component" value="Chromosome 6"/>
</dbReference>
<dbReference type="SMART" id="SM00008">
    <property type="entry name" value="HormR"/>
    <property type="match status" value="1"/>
</dbReference>
<keyword evidence="5 11" id="KW-1133">Transmembrane helix</keyword>
<keyword evidence="3" id="KW-1003">Cell membrane</keyword>
<evidence type="ECO:0000256" key="10">
    <source>
        <dbReference type="ARBA" id="ARBA00023224"/>
    </source>
</evidence>
<dbReference type="PANTHER" id="PTHR45620">
    <property type="entry name" value="PDF RECEPTOR-LIKE PROTEIN-RELATED"/>
    <property type="match status" value="1"/>
</dbReference>
<dbReference type="GO" id="GO:0007188">
    <property type="term" value="P:adenylate cyclase-modulating G protein-coupled receptor signaling pathway"/>
    <property type="evidence" value="ECO:0007669"/>
    <property type="project" value="TreeGrafter"/>
</dbReference>
<feature type="domain" description="G-protein coupled receptors family 2 profile 1" evidence="13">
    <location>
        <begin position="48"/>
        <end position="134"/>
    </location>
</feature>
<sequence length="442" mass="50934">MNLLWLLVVLYDFFLTCEGRGCYVDPKIYIVRIFTEQQTKLLIEARYNCTYNQLTKWTNQTNKGLMCDSTFDDLMCWPPTPAGTTAEQHCPSYINKFNVKGRATRVCNEDGSWYSNPEFNVTGWTNFTGCVDTSKDLVKNLSHLRVISGIVTTGYFLSLGTLSVAVAIMLFIRKLRCPRNIIHMNMFLSFMLRAVICFIKDLYPVPEGRPQTEENGTGTAKLFTVGTNWPCKTVYSLFHYAILANYAWIFIEGAYLHSLIFQTMTENSKSHRYFIGFGWTFPIICIIPWVIVRKALEDTLCWSTHSPENKFDWIIRGPIVVSVVINFFFFINLLRIIFSKVNDTTRRIPHRHRRMVRSTVILIPLFGVYYVISIAMPDCMDSTTETVWLYVESCVNSFSGILVAILFCFTNAEVKKEVQRAVVSRLSKRLLKEGEKVNKGMK</sequence>
<dbReference type="Gene3D" id="4.10.1240.10">
    <property type="entry name" value="GPCR, family 2, extracellular hormone receptor domain"/>
    <property type="match status" value="1"/>
</dbReference>
<evidence type="ECO:0000256" key="6">
    <source>
        <dbReference type="ARBA" id="ARBA00023040"/>
    </source>
</evidence>
<feature type="transmembrane region" description="Helical" evidence="11">
    <location>
        <begin position="313"/>
        <end position="334"/>
    </location>
</feature>
<dbReference type="InterPro" id="IPR001879">
    <property type="entry name" value="GPCR_2_extracellular_dom"/>
</dbReference>
<dbReference type="OrthoDB" id="6022368at2759"/>
<dbReference type="GeneID" id="111100032"/>
<dbReference type="GO" id="GO:0008528">
    <property type="term" value="F:G protein-coupled peptide receptor activity"/>
    <property type="evidence" value="ECO:0007669"/>
    <property type="project" value="TreeGrafter"/>
</dbReference>
<feature type="transmembrane region" description="Helical" evidence="11">
    <location>
        <begin position="273"/>
        <end position="293"/>
    </location>
</feature>
<accession>A0A8B8A7A2</accession>
<evidence type="ECO:0000256" key="12">
    <source>
        <dbReference type="SAM" id="SignalP"/>
    </source>
</evidence>
<gene>
    <name evidence="16" type="primary">LOC111100032</name>
</gene>
<evidence type="ECO:0000256" key="9">
    <source>
        <dbReference type="ARBA" id="ARBA00023180"/>
    </source>
</evidence>
<evidence type="ECO:0000256" key="8">
    <source>
        <dbReference type="ARBA" id="ARBA00023170"/>
    </source>
</evidence>
<dbReference type="PROSITE" id="PS50261">
    <property type="entry name" value="G_PROTEIN_RECEP_F2_4"/>
    <property type="match status" value="1"/>
</dbReference>
<dbReference type="PROSITE" id="PS50227">
    <property type="entry name" value="G_PROTEIN_RECEP_F2_3"/>
    <property type="match status" value="1"/>
</dbReference>
<feature type="transmembrane region" description="Helical" evidence="11">
    <location>
        <begin position="146"/>
        <end position="172"/>
    </location>
</feature>
<name>A0A8B8A7A2_CRAVI</name>
<comment type="similarity">
    <text evidence="2">Belongs to the G-protein coupled receptor 2 family.</text>
</comment>
<feature type="transmembrane region" description="Helical" evidence="11">
    <location>
        <begin position="237"/>
        <end position="261"/>
    </location>
</feature>
<evidence type="ECO:0000259" key="14">
    <source>
        <dbReference type="PROSITE" id="PS50261"/>
    </source>
</evidence>
<dbReference type="Gene3D" id="1.20.1070.10">
    <property type="entry name" value="Rhodopsin 7-helix transmembrane proteins"/>
    <property type="match status" value="1"/>
</dbReference>
<dbReference type="AlphaFoldDB" id="A0A8B8A7A2"/>
<dbReference type="GO" id="GO:0005886">
    <property type="term" value="C:plasma membrane"/>
    <property type="evidence" value="ECO:0007669"/>
    <property type="project" value="UniProtKB-SubCell"/>
</dbReference>
<dbReference type="SUPFAM" id="SSF81321">
    <property type="entry name" value="Family A G protein-coupled receptor-like"/>
    <property type="match status" value="1"/>
</dbReference>
<proteinExistence type="inferred from homology"/>
<keyword evidence="8" id="KW-0675">Receptor</keyword>